<evidence type="ECO:0000313" key="3">
    <source>
        <dbReference type="Proteomes" id="UP000242146"/>
    </source>
</evidence>
<reference evidence="2 3" key="1">
    <citation type="submission" date="2016-07" db="EMBL/GenBank/DDBJ databases">
        <title>Pervasive Adenine N6-methylation of Active Genes in Fungi.</title>
        <authorList>
            <consortium name="DOE Joint Genome Institute"/>
            <person name="Mondo S.J."/>
            <person name="Dannebaum R.O."/>
            <person name="Kuo R.C."/>
            <person name="Labutti K."/>
            <person name="Haridas S."/>
            <person name="Kuo A."/>
            <person name="Salamov A."/>
            <person name="Ahrendt S.R."/>
            <person name="Lipzen A."/>
            <person name="Sullivan W."/>
            <person name="Andreopoulos W.B."/>
            <person name="Clum A."/>
            <person name="Lindquist E."/>
            <person name="Daum C."/>
            <person name="Ramamoorthy G.K."/>
            <person name="Gryganskyi A."/>
            <person name="Culley D."/>
            <person name="Magnuson J.K."/>
            <person name="James T.Y."/>
            <person name="O'Malley M.A."/>
            <person name="Stajich J.E."/>
            <person name="Spatafora J.W."/>
            <person name="Visel A."/>
            <person name="Grigoriev I.V."/>
        </authorList>
    </citation>
    <scope>NUCLEOTIDE SEQUENCE [LARGE SCALE GENOMIC DNA]</scope>
    <source>
        <strain evidence="2 3">NRRL 3301</strain>
    </source>
</reference>
<dbReference type="EMBL" id="MCGT01000039">
    <property type="protein sequence ID" value="ORX46094.1"/>
    <property type="molecule type" value="Genomic_DNA"/>
</dbReference>
<comment type="caution">
    <text evidence="2">The sequence shown here is derived from an EMBL/GenBank/DDBJ whole genome shotgun (WGS) entry which is preliminary data.</text>
</comment>
<dbReference type="PANTHER" id="PTHR38567:SF1">
    <property type="entry name" value="DUF4291 DOMAIN-CONTAINING PROTEIN"/>
    <property type="match status" value="1"/>
</dbReference>
<dbReference type="InterPro" id="IPR025633">
    <property type="entry name" value="DUF4291"/>
</dbReference>
<gene>
    <name evidence="2" type="ORF">DM01DRAFT_1386353</name>
</gene>
<keyword evidence="3" id="KW-1185">Reference proteome</keyword>
<dbReference type="OrthoDB" id="413653at2759"/>
<dbReference type="STRING" id="101127.A0A1X2G7C3"/>
<dbReference type="Proteomes" id="UP000242146">
    <property type="component" value="Unassembled WGS sequence"/>
</dbReference>
<sequence length="266" mass="29863">MTNQSQPTQNATTEEKCASVSENKPVPTQGLAPEVKCAPATLALEPYLAKDSLYWRMEANVPPSIFHDSKPGHGILAHADQDSVVVYQAFHAAIATYAARHQTFIGAPGYKETRMTWIKPNFLWMNYRSGWGHKDKNQTHTLAIRLTRTFFDALCNDAMSTKIKTTGECPVRVQWDPDYTANLEPERILSVHRRAIQLGLRGVASHRLARADKADVLSIEDITDYVKEMHQRLTLAKSAEGDARYQTLLVPVERPYSCDPEATLKI</sequence>
<accession>A0A1X2G7C3</accession>
<dbReference type="Pfam" id="PF14124">
    <property type="entry name" value="DUF4291"/>
    <property type="match status" value="1"/>
</dbReference>
<name>A0A1X2G7C3_9FUNG</name>
<protein>
    <submittedName>
        <fullName evidence="2">Uncharacterized protein</fullName>
    </submittedName>
</protein>
<organism evidence="2 3">
    <name type="scientific">Hesseltinella vesiculosa</name>
    <dbReference type="NCBI Taxonomy" id="101127"/>
    <lineage>
        <taxon>Eukaryota</taxon>
        <taxon>Fungi</taxon>
        <taxon>Fungi incertae sedis</taxon>
        <taxon>Mucoromycota</taxon>
        <taxon>Mucoromycotina</taxon>
        <taxon>Mucoromycetes</taxon>
        <taxon>Mucorales</taxon>
        <taxon>Cunninghamellaceae</taxon>
        <taxon>Hesseltinella</taxon>
    </lineage>
</organism>
<dbReference type="AlphaFoldDB" id="A0A1X2G7C3"/>
<proteinExistence type="predicted"/>
<evidence type="ECO:0000313" key="2">
    <source>
        <dbReference type="EMBL" id="ORX46094.1"/>
    </source>
</evidence>
<feature type="region of interest" description="Disordered" evidence="1">
    <location>
        <begin position="1"/>
        <end position="31"/>
    </location>
</feature>
<dbReference type="PANTHER" id="PTHR38567">
    <property type="entry name" value="DUF4291 DOMAIN-CONTAINING PROTEIN"/>
    <property type="match status" value="1"/>
</dbReference>
<evidence type="ECO:0000256" key="1">
    <source>
        <dbReference type="SAM" id="MobiDB-lite"/>
    </source>
</evidence>
<feature type="compositionally biased region" description="Polar residues" evidence="1">
    <location>
        <begin position="1"/>
        <end position="12"/>
    </location>
</feature>